<dbReference type="OrthoDB" id="5985073at2759"/>
<gene>
    <name evidence="2" type="ORF">PBRASI_LOCUS7420</name>
</gene>
<keyword evidence="1" id="KW-0732">Signal</keyword>
<organism evidence="2 3">
    <name type="scientific">Paraglomus brasilianum</name>
    <dbReference type="NCBI Taxonomy" id="144538"/>
    <lineage>
        <taxon>Eukaryota</taxon>
        <taxon>Fungi</taxon>
        <taxon>Fungi incertae sedis</taxon>
        <taxon>Mucoromycota</taxon>
        <taxon>Glomeromycotina</taxon>
        <taxon>Glomeromycetes</taxon>
        <taxon>Paraglomerales</taxon>
        <taxon>Paraglomeraceae</taxon>
        <taxon>Paraglomus</taxon>
    </lineage>
</organism>
<keyword evidence="3" id="KW-1185">Reference proteome</keyword>
<dbReference type="EMBL" id="CAJVPI010001135">
    <property type="protein sequence ID" value="CAG8596726.1"/>
    <property type="molecule type" value="Genomic_DNA"/>
</dbReference>
<sequence length="206" mass="22332">MSKLILILLVFSLFFTHALSLPTKRRPKSAFTMYWVTAEADFKPSGKTTIGNCQGRPLATVRTNFAEALRIEGTGITLSGKMFNLADCDCGNGFNCFAEVNTATHPFGITSDDQPLDPFASVAANDFPIGTKLFISAIKGLKLPNGSTHNGCVRVADRGYGFGANHVDWFVAREAIYNAIADNIPESVVVKKTDCQLLKYAEGNTI</sequence>
<name>A0A9N9CAN5_9GLOM</name>
<evidence type="ECO:0000313" key="3">
    <source>
        <dbReference type="Proteomes" id="UP000789739"/>
    </source>
</evidence>
<proteinExistence type="predicted"/>
<dbReference type="AlphaFoldDB" id="A0A9N9CAN5"/>
<feature type="signal peptide" evidence="1">
    <location>
        <begin position="1"/>
        <end position="20"/>
    </location>
</feature>
<comment type="caution">
    <text evidence="2">The sequence shown here is derived from an EMBL/GenBank/DDBJ whole genome shotgun (WGS) entry which is preliminary data.</text>
</comment>
<feature type="chain" id="PRO_5040247299" evidence="1">
    <location>
        <begin position="21"/>
        <end position="206"/>
    </location>
</feature>
<protein>
    <submittedName>
        <fullName evidence="2">3016_t:CDS:1</fullName>
    </submittedName>
</protein>
<dbReference type="CDD" id="cd22785">
    <property type="entry name" value="DPBB_MltA-like"/>
    <property type="match status" value="1"/>
</dbReference>
<reference evidence="2" key="1">
    <citation type="submission" date="2021-06" db="EMBL/GenBank/DDBJ databases">
        <authorList>
            <person name="Kallberg Y."/>
            <person name="Tangrot J."/>
            <person name="Rosling A."/>
        </authorList>
    </citation>
    <scope>NUCLEOTIDE SEQUENCE</scope>
    <source>
        <strain evidence="2">BR232B</strain>
    </source>
</reference>
<accession>A0A9N9CAN5</accession>
<dbReference type="Proteomes" id="UP000789739">
    <property type="component" value="Unassembled WGS sequence"/>
</dbReference>
<evidence type="ECO:0000313" key="2">
    <source>
        <dbReference type="EMBL" id="CAG8596726.1"/>
    </source>
</evidence>
<evidence type="ECO:0000256" key="1">
    <source>
        <dbReference type="SAM" id="SignalP"/>
    </source>
</evidence>